<feature type="region of interest" description="Disordered" evidence="22">
    <location>
        <begin position="1"/>
        <end position="33"/>
    </location>
</feature>
<gene>
    <name evidence="24" type="primary">ftsW</name>
    <name evidence="24" type="ORF">H8699_10730</name>
</gene>
<evidence type="ECO:0000256" key="16">
    <source>
        <dbReference type="ARBA" id="ARBA00038053"/>
    </source>
</evidence>
<evidence type="ECO:0000256" key="13">
    <source>
        <dbReference type="ARBA" id="ARBA00023316"/>
    </source>
</evidence>
<feature type="transmembrane region" description="Helical" evidence="23">
    <location>
        <begin position="42"/>
        <end position="60"/>
    </location>
</feature>
<dbReference type="Pfam" id="PF01098">
    <property type="entry name" value="FTSW_RODA_SPOVE"/>
    <property type="match status" value="1"/>
</dbReference>
<keyword evidence="3" id="KW-1003">Cell membrane</keyword>
<dbReference type="GO" id="GO:0009252">
    <property type="term" value="P:peptidoglycan biosynthetic process"/>
    <property type="evidence" value="ECO:0007669"/>
    <property type="project" value="UniProtKB-KW"/>
</dbReference>
<dbReference type="GO" id="GO:0008360">
    <property type="term" value="P:regulation of cell shape"/>
    <property type="evidence" value="ECO:0007669"/>
    <property type="project" value="UniProtKB-KW"/>
</dbReference>
<evidence type="ECO:0000256" key="9">
    <source>
        <dbReference type="ARBA" id="ARBA00022984"/>
    </source>
</evidence>
<evidence type="ECO:0000256" key="21">
    <source>
        <dbReference type="ARBA" id="ARBA00049966"/>
    </source>
</evidence>
<keyword evidence="9" id="KW-0573">Peptidoglycan synthesis</keyword>
<keyword evidence="13" id="KW-0961">Cell wall biogenesis/degradation</keyword>
<dbReference type="PANTHER" id="PTHR30474">
    <property type="entry name" value="CELL CYCLE PROTEIN"/>
    <property type="match status" value="1"/>
</dbReference>
<dbReference type="GO" id="GO:0032153">
    <property type="term" value="C:cell division site"/>
    <property type="evidence" value="ECO:0007669"/>
    <property type="project" value="TreeGrafter"/>
</dbReference>
<comment type="catalytic activity">
    <reaction evidence="20">
        <text>[GlcNAc-(1-&gt;4)-Mur2Ac(oyl-L-Ala-gamma-D-Glu-L-Lys-D-Ala-D-Ala)](n)-di-trans,octa-cis-undecaprenyl diphosphate + beta-D-GlcNAc-(1-&gt;4)-Mur2Ac(oyl-L-Ala-gamma-D-Glu-L-Lys-D-Ala-D-Ala)-di-trans,octa-cis-undecaprenyl diphosphate = [GlcNAc-(1-&gt;4)-Mur2Ac(oyl-L-Ala-gamma-D-Glu-L-Lys-D-Ala-D-Ala)](n+1)-di-trans,octa-cis-undecaprenyl diphosphate + di-trans,octa-cis-undecaprenyl diphosphate + H(+)</text>
        <dbReference type="Rhea" id="RHEA:23708"/>
        <dbReference type="Rhea" id="RHEA-COMP:9602"/>
        <dbReference type="Rhea" id="RHEA-COMP:9603"/>
        <dbReference type="ChEBI" id="CHEBI:15378"/>
        <dbReference type="ChEBI" id="CHEBI:58405"/>
        <dbReference type="ChEBI" id="CHEBI:60033"/>
        <dbReference type="ChEBI" id="CHEBI:78435"/>
        <dbReference type="EC" id="2.4.99.28"/>
    </reaction>
</comment>
<evidence type="ECO:0000256" key="22">
    <source>
        <dbReference type="SAM" id="MobiDB-lite"/>
    </source>
</evidence>
<evidence type="ECO:0000256" key="6">
    <source>
        <dbReference type="ARBA" id="ARBA00022679"/>
    </source>
</evidence>
<keyword evidence="7 23" id="KW-0812">Transmembrane</keyword>
<dbReference type="EMBL" id="JACRSO010000005">
    <property type="protein sequence ID" value="MBC8529903.1"/>
    <property type="molecule type" value="Genomic_DNA"/>
</dbReference>
<dbReference type="PANTHER" id="PTHR30474:SF2">
    <property type="entry name" value="PEPTIDOGLYCAN GLYCOSYLTRANSFERASE FTSW-RELATED"/>
    <property type="match status" value="1"/>
</dbReference>
<dbReference type="Proteomes" id="UP000654279">
    <property type="component" value="Unassembled WGS sequence"/>
</dbReference>
<name>A0A926D262_9FIRM</name>
<keyword evidence="11 23" id="KW-0472">Membrane</keyword>
<dbReference type="NCBIfam" id="TIGR02614">
    <property type="entry name" value="ftsW"/>
    <property type="match status" value="1"/>
</dbReference>
<keyword evidence="6" id="KW-0808">Transferase</keyword>
<evidence type="ECO:0000256" key="23">
    <source>
        <dbReference type="SAM" id="Phobius"/>
    </source>
</evidence>
<comment type="caution">
    <text evidence="24">The sequence shown here is derived from an EMBL/GenBank/DDBJ whole genome shotgun (WGS) entry which is preliminary data.</text>
</comment>
<evidence type="ECO:0000256" key="18">
    <source>
        <dbReference type="ARBA" id="ARBA00041418"/>
    </source>
</evidence>
<evidence type="ECO:0000256" key="8">
    <source>
        <dbReference type="ARBA" id="ARBA00022960"/>
    </source>
</evidence>
<comment type="pathway">
    <text evidence="2">Cell wall biogenesis; peptidoglycan biosynthesis.</text>
</comment>
<dbReference type="GO" id="GO:0071555">
    <property type="term" value="P:cell wall organization"/>
    <property type="evidence" value="ECO:0007669"/>
    <property type="project" value="UniProtKB-KW"/>
</dbReference>
<reference evidence="24" key="1">
    <citation type="submission" date="2020-08" db="EMBL/GenBank/DDBJ databases">
        <title>Genome public.</title>
        <authorList>
            <person name="Liu C."/>
            <person name="Sun Q."/>
        </authorList>
    </citation>
    <scope>NUCLEOTIDE SEQUENCE</scope>
    <source>
        <strain evidence="24">NSJ-44</strain>
    </source>
</reference>
<feature type="transmembrane region" description="Helical" evidence="23">
    <location>
        <begin position="178"/>
        <end position="195"/>
    </location>
</feature>
<dbReference type="InterPro" id="IPR001182">
    <property type="entry name" value="FtsW/RodA"/>
</dbReference>
<evidence type="ECO:0000256" key="11">
    <source>
        <dbReference type="ARBA" id="ARBA00023136"/>
    </source>
</evidence>
<dbReference type="AlphaFoldDB" id="A0A926D262"/>
<keyword evidence="4" id="KW-0132">Cell division</keyword>
<evidence type="ECO:0000256" key="20">
    <source>
        <dbReference type="ARBA" id="ARBA00049902"/>
    </source>
</evidence>
<keyword evidence="8" id="KW-0133">Cell shape</keyword>
<evidence type="ECO:0000256" key="14">
    <source>
        <dbReference type="ARBA" id="ARBA00032370"/>
    </source>
</evidence>
<keyword evidence="10 23" id="KW-1133">Transmembrane helix</keyword>
<dbReference type="GO" id="GO:0005886">
    <property type="term" value="C:plasma membrane"/>
    <property type="evidence" value="ECO:0007669"/>
    <property type="project" value="UniProtKB-SubCell"/>
</dbReference>
<keyword evidence="12" id="KW-0131">Cell cycle</keyword>
<feature type="transmembrane region" description="Helical" evidence="23">
    <location>
        <begin position="301"/>
        <end position="327"/>
    </location>
</feature>
<proteinExistence type="inferred from homology"/>
<evidence type="ECO:0000313" key="25">
    <source>
        <dbReference type="Proteomes" id="UP000654279"/>
    </source>
</evidence>
<feature type="transmembrane region" description="Helical" evidence="23">
    <location>
        <begin position="271"/>
        <end position="289"/>
    </location>
</feature>
<evidence type="ECO:0000256" key="15">
    <source>
        <dbReference type="ARBA" id="ARBA00033270"/>
    </source>
</evidence>
<dbReference type="RefSeq" id="WP_249285684.1">
    <property type="nucleotide sequence ID" value="NZ_JACRSO010000005.1"/>
</dbReference>
<evidence type="ECO:0000313" key="24">
    <source>
        <dbReference type="EMBL" id="MBC8529903.1"/>
    </source>
</evidence>
<evidence type="ECO:0000256" key="19">
    <source>
        <dbReference type="ARBA" id="ARBA00044770"/>
    </source>
</evidence>
<organism evidence="24 25">
    <name type="scientific">Luoshenia tenuis</name>
    <dbReference type="NCBI Taxonomy" id="2763654"/>
    <lineage>
        <taxon>Bacteria</taxon>
        <taxon>Bacillati</taxon>
        <taxon>Bacillota</taxon>
        <taxon>Clostridia</taxon>
        <taxon>Christensenellales</taxon>
        <taxon>Christensenellaceae</taxon>
        <taxon>Luoshenia</taxon>
    </lineage>
</organism>
<evidence type="ECO:0000256" key="4">
    <source>
        <dbReference type="ARBA" id="ARBA00022618"/>
    </source>
</evidence>
<feature type="transmembrane region" description="Helical" evidence="23">
    <location>
        <begin position="207"/>
        <end position="240"/>
    </location>
</feature>
<evidence type="ECO:0000256" key="1">
    <source>
        <dbReference type="ARBA" id="ARBA00004651"/>
    </source>
</evidence>
<dbReference type="GO" id="GO:0008955">
    <property type="term" value="F:peptidoglycan glycosyltransferase activity"/>
    <property type="evidence" value="ECO:0007669"/>
    <property type="project" value="UniProtKB-EC"/>
</dbReference>
<evidence type="ECO:0000256" key="5">
    <source>
        <dbReference type="ARBA" id="ARBA00022676"/>
    </source>
</evidence>
<feature type="transmembrane region" description="Helical" evidence="23">
    <location>
        <begin position="339"/>
        <end position="362"/>
    </location>
</feature>
<evidence type="ECO:0000256" key="17">
    <source>
        <dbReference type="ARBA" id="ARBA00041185"/>
    </source>
</evidence>
<feature type="transmembrane region" description="Helical" evidence="23">
    <location>
        <begin position="80"/>
        <end position="99"/>
    </location>
</feature>
<sequence>MANPNPRVPARSRAASAPQAQPRQGGGKRAADRAGRKKSYDYSILFVTLLLVCIGIVLVYDASYYAASQSKLYNYDGMFFFKKQMFGAAVGLGLMLLTMRIPYKKLEKFKTVGILGAIGLLACVWVPGLGTEANGATRWLNIAGISIQPAELAKFALVLYIAGFVAKDRKRIRSFKNGVLPILLVGGVIAGMVFLQPNLSTAASIGFLMLAMLFVAGANLGHLAVILTGAVGAMVAAVLLDKDGYRFKRYTAFLDPWADASDTGYQLVQSLYALGSGGLFGMGFGNSRQKYLYLPYRESDFIFSIVGEEFGLVGSILLLGIFIFLIWRGIRVALTCKDLFGSLLAAGITAVIAIQVIINVAVVTGSMPPTGVPLPFISAGGTSLMIFMAAIGILLNISRSTRSTP</sequence>
<feature type="transmembrane region" description="Helical" evidence="23">
    <location>
        <begin position="142"/>
        <end position="166"/>
    </location>
</feature>
<comment type="similarity">
    <text evidence="16">Belongs to the SEDS family. FtsW subfamily.</text>
</comment>
<dbReference type="GO" id="GO:0051301">
    <property type="term" value="P:cell division"/>
    <property type="evidence" value="ECO:0007669"/>
    <property type="project" value="UniProtKB-KW"/>
</dbReference>
<comment type="subcellular location">
    <subcellularLocation>
        <location evidence="1">Cell membrane</location>
        <topology evidence="1">Multi-pass membrane protein</topology>
    </subcellularLocation>
</comment>
<protein>
    <recommendedName>
        <fullName evidence="17">Probable peptidoglycan glycosyltransferase FtsW</fullName>
        <ecNumber evidence="19">2.4.99.28</ecNumber>
    </recommendedName>
    <alternativeName>
        <fullName evidence="18">Cell division protein FtsW</fullName>
    </alternativeName>
    <alternativeName>
        <fullName evidence="15">Cell wall polymerase</fullName>
    </alternativeName>
    <alternativeName>
        <fullName evidence="14">Peptidoglycan polymerase</fullName>
    </alternativeName>
</protein>
<dbReference type="GO" id="GO:0015648">
    <property type="term" value="F:lipid-linked peptidoglycan transporter activity"/>
    <property type="evidence" value="ECO:0007669"/>
    <property type="project" value="TreeGrafter"/>
</dbReference>
<evidence type="ECO:0000256" key="3">
    <source>
        <dbReference type="ARBA" id="ARBA00022475"/>
    </source>
</evidence>
<feature type="transmembrane region" description="Helical" evidence="23">
    <location>
        <begin position="374"/>
        <end position="397"/>
    </location>
</feature>
<dbReference type="EC" id="2.4.99.28" evidence="19"/>
<comment type="function">
    <text evidence="21">Peptidoglycan polymerase that is essential for cell division.</text>
</comment>
<feature type="transmembrane region" description="Helical" evidence="23">
    <location>
        <begin position="111"/>
        <end position="130"/>
    </location>
</feature>
<evidence type="ECO:0000256" key="10">
    <source>
        <dbReference type="ARBA" id="ARBA00022989"/>
    </source>
</evidence>
<evidence type="ECO:0000256" key="2">
    <source>
        <dbReference type="ARBA" id="ARBA00004752"/>
    </source>
</evidence>
<accession>A0A926D262</accession>
<keyword evidence="25" id="KW-1185">Reference proteome</keyword>
<feature type="compositionally biased region" description="Low complexity" evidence="22">
    <location>
        <begin position="1"/>
        <end position="23"/>
    </location>
</feature>
<keyword evidence="5" id="KW-0328">Glycosyltransferase</keyword>
<dbReference type="InterPro" id="IPR013437">
    <property type="entry name" value="FtsW"/>
</dbReference>
<evidence type="ECO:0000256" key="12">
    <source>
        <dbReference type="ARBA" id="ARBA00023306"/>
    </source>
</evidence>
<evidence type="ECO:0000256" key="7">
    <source>
        <dbReference type="ARBA" id="ARBA00022692"/>
    </source>
</evidence>